<evidence type="ECO:0000313" key="1">
    <source>
        <dbReference type="EMBL" id="SBS02270.1"/>
    </source>
</evidence>
<feature type="non-terminal residue" evidence="1">
    <location>
        <position position="1"/>
    </location>
</feature>
<sequence>RESLLQALCPRLSVSCWSSPAQQLLHKARKVPKNYLRQPFM</sequence>
<dbReference type="AlphaFoldDB" id="A0A1A8R879"/>
<name>A0A1A8R879_9TELE</name>
<accession>A0A1A8R879</accession>
<organism evidence="1">
    <name type="scientific">Nothobranchius pienaari</name>
    <dbReference type="NCBI Taxonomy" id="704102"/>
    <lineage>
        <taxon>Eukaryota</taxon>
        <taxon>Metazoa</taxon>
        <taxon>Chordata</taxon>
        <taxon>Craniata</taxon>
        <taxon>Vertebrata</taxon>
        <taxon>Euteleostomi</taxon>
        <taxon>Actinopterygii</taxon>
        <taxon>Neopterygii</taxon>
        <taxon>Teleostei</taxon>
        <taxon>Neoteleostei</taxon>
        <taxon>Acanthomorphata</taxon>
        <taxon>Ovalentaria</taxon>
        <taxon>Atherinomorphae</taxon>
        <taxon>Cyprinodontiformes</taxon>
        <taxon>Nothobranchiidae</taxon>
        <taxon>Nothobranchius</taxon>
    </lineage>
</organism>
<protein>
    <submittedName>
        <fullName evidence="1">Uncharacterized protein</fullName>
    </submittedName>
</protein>
<feature type="non-terminal residue" evidence="1">
    <location>
        <position position="41"/>
    </location>
</feature>
<dbReference type="EMBL" id="HAEG01016277">
    <property type="protein sequence ID" value="SBS02270.1"/>
    <property type="molecule type" value="Transcribed_RNA"/>
</dbReference>
<gene>
    <name evidence="1" type="primary">Nfu_g_1_007960</name>
</gene>
<proteinExistence type="predicted"/>
<reference evidence="1" key="2">
    <citation type="submission" date="2016-06" db="EMBL/GenBank/DDBJ databases">
        <title>The genome of a short-lived fish provides insights into sex chromosome evolution and the genetic control of aging.</title>
        <authorList>
            <person name="Reichwald K."/>
            <person name="Felder M."/>
            <person name="Petzold A."/>
            <person name="Koch P."/>
            <person name="Groth M."/>
            <person name="Platzer M."/>
        </authorList>
    </citation>
    <scope>NUCLEOTIDE SEQUENCE</scope>
    <source>
        <tissue evidence="1">Brain</tissue>
    </source>
</reference>
<reference evidence="1" key="1">
    <citation type="submission" date="2016-05" db="EMBL/GenBank/DDBJ databases">
        <authorList>
            <person name="Lavstsen T."/>
            <person name="Jespersen J.S."/>
        </authorList>
    </citation>
    <scope>NUCLEOTIDE SEQUENCE</scope>
    <source>
        <tissue evidence="1">Brain</tissue>
    </source>
</reference>